<gene>
    <name evidence="2" type="ORF">LAQU0_S08e02894g</name>
</gene>
<evidence type="ECO:0000313" key="3">
    <source>
        <dbReference type="Proteomes" id="UP000236544"/>
    </source>
</evidence>
<proteinExistence type="predicted"/>
<evidence type="ECO:0000256" key="1">
    <source>
        <dbReference type="SAM" id="MobiDB-lite"/>
    </source>
</evidence>
<dbReference type="EMBL" id="LN890539">
    <property type="protein sequence ID" value="CUS23135.1"/>
    <property type="molecule type" value="Genomic_DNA"/>
</dbReference>
<dbReference type="OrthoDB" id="4090463at2759"/>
<evidence type="ECO:0000313" key="2">
    <source>
        <dbReference type="EMBL" id="CUS23135.1"/>
    </source>
</evidence>
<reference evidence="3" key="1">
    <citation type="submission" date="2015-10" db="EMBL/GenBank/DDBJ databases">
        <authorList>
            <person name="Devillers H."/>
        </authorList>
    </citation>
    <scope>NUCLEOTIDE SEQUENCE [LARGE SCALE GENOMIC DNA]</scope>
</reference>
<feature type="region of interest" description="Disordered" evidence="1">
    <location>
        <begin position="48"/>
        <end position="67"/>
    </location>
</feature>
<dbReference type="AlphaFoldDB" id="A0A0P1KTI5"/>
<protein>
    <submittedName>
        <fullName evidence="2">LAQU0S08e02894g1_1</fullName>
    </submittedName>
</protein>
<name>A0A0P1KTI5_9SACH</name>
<sequence length="164" mass="18366">MINRTQSFQNCRETDVPGYNDCPNFIYPSKGALGTRKARFSVEDTCGNTKPAVAPPPPVKRVKSQQETTISFKGKSELLKDLDKLFACNSKLPPAEFQYHKNKVLANVDQSLSHDHGCQLMSRAMTCIGKKEQFKKVIMEWMMSDSSTSKWCPSFLKIAGNVAL</sequence>
<organism evidence="2 3">
    <name type="scientific">Lachancea quebecensis</name>
    <dbReference type="NCBI Taxonomy" id="1654605"/>
    <lineage>
        <taxon>Eukaryota</taxon>
        <taxon>Fungi</taxon>
        <taxon>Dikarya</taxon>
        <taxon>Ascomycota</taxon>
        <taxon>Saccharomycotina</taxon>
        <taxon>Saccharomycetes</taxon>
        <taxon>Saccharomycetales</taxon>
        <taxon>Saccharomycetaceae</taxon>
        <taxon>Lachancea</taxon>
    </lineage>
</organism>
<dbReference type="Proteomes" id="UP000236544">
    <property type="component" value="Unassembled WGS sequence"/>
</dbReference>
<accession>A0A0P1KTI5</accession>
<keyword evidence="3" id="KW-1185">Reference proteome</keyword>